<dbReference type="Pfam" id="PF23750">
    <property type="entry name" value="RsgI_M"/>
    <property type="match status" value="1"/>
</dbReference>
<evidence type="ECO:0000313" key="8">
    <source>
        <dbReference type="EMBL" id="AAK79736.1"/>
    </source>
</evidence>
<dbReference type="eggNOG" id="ENOG5030I5Z">
    <property type="taxonomic scope" value="Bacteria"/>
</dbReference>
<dbReference type="PROSITE" id="PS51849">
    <property type="entry name" value="RSGI_N"/>
    <property type="match status" value="1"/>
</dbReference>
<dbReference type="OrthoDB" id="1906607at2"/>
<keyword evidence="4 6" id="KW-1133">Transmembrane helix</keyword>
<dbReference type="AlphaFoldDB" id="Q97I82"/>
<evidence type="ECO:0000256" key="6">
    <source>
        <dbReference type="SAM" id="Phobius"/>
    </source>
</evidence>
<name>Q97I82_CLOAB</name>
<evidence type="ECO:0000259" key="7">
    <source>
        <dbReference type="PROSITE" id="PS51849"/>
    </source>
</evidence>
<organism evidence="8 9">
    <name type="scientific">Clostridium acetobutylicum (strain ATCC 824 / DSM 792 / JCM 1419 / IAM 19013 / LMG 5710 / NBRC 13948 / NRRL B-527 / VKM B-1787 / 2291 / W)</name>
    <dbReference type="NCBI Taxonomy" id="272562"/>
    <lineage>
        <taxon>Bacteria</taxon>
        <taxon>Bacillati</taxon>
        <taxon>Bacillota</taxon>
        <taxon>Clostridia</taxon>
        <taxon>Eubacteriales</taxon>
        <taxon>Clostridiaceae</taxon>
        <taxon>Clostridium</taxon>
    </lineage>
</organism>
<keyword evidence="5 6" id="KW-0472">Membrane</keyword>
<evidence type="ECO:0000256" key="3">
    <source>
        <dbReference type="ARBA" id="ARBA00022692"/>
    </source>
</evidence>
<dbReference type="EMBL" id="AE001437">
    <property type="protein sequence ID" value="AAK79736.1"/>
    <property type="molecule type" value="Genomic_DNA"/>
</dbReference>
<gene>
    <name evidence="8" type="ordered locus">CA_C1771</name>
</gene>
<proteinExistence type="predicted"/>
<dbReference type="Pfam" id="PF12791">
    <property type="entry name" value="RsgI_N"/>
    <property type="match status" value="1"/>
</dbReference>
<comment type="subcellular location">
    <subcellularLocation>
        <location evidence="1">Cell membrane</location>
        <topology evidence="1">Single-pass membrane protein</topology>
    </subcellularLocation>
</comment>
<sequence>MKGIVIEELKYKLIILTEKGDFIEIDKLNTRAKIGQEINIKSKKISTKKALRRFALAATAILIFFIINSLIYGMIFTREYVVVDINPNNNKNVAMEIHYNYFGNIIKLQAANKKGVSIVKKMRNLKFKATNVVINNFIRTAQNDKFIDSGKQNTIVITIASSSKSINDESIDSSLEHYIKENKINARPMIVLGNDIDYKKSKQVGIPIDKFILINKVIKNNPSYKFYDLNKKSIDELINIANQEENY</sequence>
<keyword evidence="2" id="KW-1003">Cell membrane</keyword>
<feature type="transmembrane region" description="Helical" evidence="6">
    <location>
        <begin position="54"/>
        <end position="75"/>
    </location>
</feature>
<protein>
    <submittedName>
        <fullName evidence="8">Uncharacterized protein, ykrI B.subtilis homolog</fullName>
    </submittedName>
</protein>
<keyword evidence="3 6" id="KW-0812">Transmembrane</keyword>
<evidence type="ECO:0000256" key="2">
    <source>
        <dbReference type="ARBA" id="ARBA00022475"/>
    </source>
</evidence>
<dbReference type="InterPro" id="IPR024449">
    <property type="entry name" value="Anti-sigma_RsgI_N"/>
</dbReference>
<dbReference type="STRING" id="272562.CA_C1771"/>
<dbReference type="Proteomes" id="UP000000814">
    <property type="component" value="Chromosome"/>
</dbReference>
<dbReference type="GO" id="GO:0005886">
    <property type="term" value="C:plasma membrane"/>
    <property type="evidence" value="ECO:0007669"/>
    <property type="project" value="UniProtKB-SubCell"/>
</dbReference>
<evidence type="ECO:0000313" key="9">
    <source>
        <dbReference type="Proteomes" id="UP000000814"/>
    </source>
</evidence>
<keyword evidence="9" id="KW-1185">Reference proteome</keyword>
<dbReference type="HOGENOM" id="CLU_1188299_0_0_9"/>
<reference evidence="8 9" key="1">
    <citation type="journal article" date="2001" name="J. Bacteriol.">
        <title>Genome sequence and comparative analysis of the solvent-producing bacterium Clostridium acetobutylicum.</title>
        <authorList>
            <person name="Nolling J."/>
            <person name="Breton G."/>
            <person name="Omelchenko M.V."/>
            <person name="Makarova K.S."/>
            <person name="Zeng Q."/>
            <person name="Gibson R."/>
            <person name="Lee H.M."/>
            <person name="Dubois J."/>
            <person name="Qiu D."/>
            <person name="Hitti J."/>
            <person name="Wolf Y.I."/>
            <person name="Tatusov R.L."/>
            <person name="Sabathe F."/>
            <person name="Doucette-Stamm L."/>
            <person name="Soucaille P."/>
            <person name="Daly M.J."/>
            <person name="Bennett G.N."/>
            <person name="Koonin E.V."/>
            <person name="Smith D.R."/>
        </authorList>
    </citation>
    <scope>NUCLEOTIDE SEQUENCE [LARGE SCALE GENOMIC DNA]</scope>
    <source>
        <strain evidence="9">ATCC 824 / DSM 792 / JCM 1419 / LMG 5710 / VKM B-1787</strain>
    </source>
</reference>
<feature type="domain" description="RsgI N-terminal anti-sigma" evidence="7">
    <location>
        <begin position="1"/>
        <end position="49"/>
    </location>
</feature>
<dbReference type="RefSeq" id="WP_010965077.1">
    <property type="nucleotide sequence ID" value="NC_003030.1"/>
</dbReference>
<dbReference type="KEGG" id="cac:CA_C1771"/>
<dbReference type="InterPro" id="IPR055431">
    <property type="entry name" value="RsgI_M"/>
</dbReference>
<evidence type="ECO:0000256" key="4">
    <source>
        <dbReference type="ARBA" id="ARBA00022989"/>
    </source>
</evidence>
<dbReference type="GeneID" id="44998265"/>
<dbReference type="PIR" id="E97118">
    <property type="entry name" value="E97118"/>
</dbReference>
<evidence type="ECO:0000256" key="1">
    <source>
        <dbReference type="ARBA" id="ARBA00004162"/>
    </source>
</evidence>
<evidence type="ECO:0000256" key="5">
    <source>
        <dbReference type="ARBA" id="ARBA00023136"/>
    </source>
</evidence>
<dbReference type="PATRIC" id="fig|272562.8.peg.1976"/>
<accession>Q97I82</accession>